<gene>
    <name evidence="3" type="ORF">QE424_000455</name>
</gene>
<dbReference type="InterPro" id="IPR036890">
    <property type="entry name" value="HATPase_C_sf"/>
</dbReference>
<dbReference type="InterPro" id="IPR003594">
    <property type="entry name" value="HATPase_dom"/>
</dbReference>
<dbReference type="EMBL" id="JAUTAS010000001">
    <property type="protein sequence ID" value="MDQ1107296.1"/>
    <property type="molecule type" value="Genomic_DNA"/>
</dbReference>
<dbReference type="SUPFAM" id="SSF55874">
    <property type="entry name" value="ATPase domain of HSP90 chaperone/DNA topoisomerase II/histidine kinase"/>
    <property type="match status" value="1"/>
</dbReference>
<dbReference type="InterPro" id="IPR039248">
    <property type="entry name" value="Ptase_RsbX"/>
</dbReference>
<accession>A0AAP5EC30</accession>
<dbReference type="InterPro" id="IPR036457">
    <property type="entry name" value="PPM-type-like_dom_sf"/>
</dbReference>
<sequence>MDLNFSGRVTRVVVVEEVSQVGQARREALAMADGIGFDEMDAGRVALAATELATNVIKHGRGGRIYLSVVCGRGGEGIELCTLDAGPGFSLAQSLPDGYSTGGTQGLGLGAIQRQATVLDAWSDDKGCVVVARVYASRVARDVDVPYGALRLAMRHEVACGDAWHLRADAQSVAVTLIDGLGHGLQAADAAQAGVAVAAARGAVAPADLIAAMHAGMSGTRGGAAAVASVDVASGAVQFAGIGNISAGLHEATTTRGMASHPGIVGVQFRKAQPFHFHAPEGTLLLMHSDGLQARWSLRDYPGLFHRHPALIVAVLQRDFDRGRDDTGIIALRLGDLH</sequence>
<evidence type="ECO:0000259" key="2">
    <source>
        <dbReference type="Pfam" id="PF13581"/>
    </source>
</evidence>
<dbReference type="SUPFAM" id="SSF81606">
    <property type="entry name" value="PP2C-like"/>
    <property type="match status" value="1"/>
</dbReference>
<protein>
    <submittedName>
        <fullName evidence="3">Anti-sigma regulatory factor (Ser/Thr protein kinase)</fullName>
    </submittedName>
</protein>
<proteinExistence type="predicted"/>
<evidence type="ECO:0000259" key="1">
    <source>
        <dbReference type="Pfam" id="PF07228"/>
    </source>
</evidence>
<dbReference type="PANTHER" id="PTHR35801:SF1">
    <property type="entry name" value="PHOSPHOSERINE PHOSPHATASE RSBX"/>
    <property type="match status" value="1"/>
</dbReference>
<feature type="domain" description="PPM-type phosphatase" evidence="1">
    <location>
        <begin position="171"/>
        <end position="293"/>
    </location>
</feature>
<dbReference type="InterPro" id="IPR001932">
    <property type="entry name" value="PPM-type_phosphatase-like_dom"/>
</dbReference>
<dbReference type="Pfam" id="PF07228">
    <property type="entry name" value="SpoIIE"/>
    <property type="match status" value="1"/>
</dbReference>
<feature type="domain" description="Histidine kinase/HSP90-like ATPase" evidence="2">
    <location>
        <begin position="17"/>
        <end position="131"/>
    </location>
</feature>
<comment type="caution">
    <text evidence="3">The sequence shown here is derived from an EMBL/GenBank/DDBJ whole genome shotgun (WGS) entry which is preliminary data.</text>
</comment>
<reference evidence="3" key="1">
    <citation type="submission" date="2023-07" db="EMBL/GenBank/DDBJ databases">
        <title>Functional and genomic diversity of the sorghum phyllosphere microbiome.</title>
        <authorList>
            <person name="Shade A."/>
        </authorList>
    </citation>
    <scope>NUCLEOTIDE SEQUENCE</scope>
    <source>
        <strain evidence="3">SORGH_AS_0457</strain>
    </source>
</reference>
<organism evidence="3 4">
    <name type="scientific">Stenotrophomonas rhizophila</name>
    <dbReference type="NCBI Taxonomy" id="216778"/>
    <lineage>
        <taxon>Bacteria</taxon>
        <taxon>Pseudomonadati</taxon>
        <taxon>Pseudomonadota</taxon>
        <taxon>Gammaproteobacteria</taxon>
        <taxon>Lysobacterales</taxon>
        <taxon>Lysobacteraceae</taxon>
        <taxon>Stenotrophomonas</taxon>
    </lineage>
</organism>
<dbReference type="AlphaFoldDB" id="A0AAP5EC30"/>
<evidence type="ECO:0000313" key="3">
    <source>
        <dbReference type="EMBL" id="MDQ1107296.1"/>
    </source>
</evidence>
<dbReference type="Pfam" id="PF13581">
    <property type="entry name" value="HATPase_c_2"/>
    <property type="match status" value="1"/>
</dbReference>
<dbReference type="Proteomes" id="UP001226084">
    <property type="component" value="Unassembled WGS sequence"/>
</dbReference>
<evidence type="ECO:0000313" key="4">
    <source>
        <dbReference type="Proteomes" id="UP001226084"/>
    </source>
</evidence>
<dbReference type="Gene3D" id="3.60.40.10">
    <property type="entry name" value="PPM-type phosphatase domain"/>
    <property type="match status" value="1"/>
</dbReference>
<dbReference type="Gene3D" id="3.30.565.10">
    <property type="entry name" value="Histidine kinase-like ATPase, C-terminal domain"/>
    <property type="match status" value="1"/>
</dbReference>
<dbReference type="RefSeq" id="WP_307106036.1">
    <property type="nucleotide sequence ID" value="NZ_JAUTAS010000001.1"/>
</dbReference>
<name>A0AAP5EC30_9GAMM</name>
<dbReference type="PANTHER" id="PTHR35801">
    <property type="entry name" value="PHOSPHOSERINE PHOSPHATASE RSBX"/>
    <property type="match status" value="1"/>
</dbReference>